<gene>
    <name evidence="1" type="ORF">V6624_18605</name>
</gene>
<dbReference type="PANTHER" id="PTHR35528">
    <property type="entry name" value="BLL1675 PROTEIN"/>
    <property type="match status" value="1"/>
</dbReference>
<organism evidence="1 2">
    <name type="scientific">Flavobacterium ginsenosidimutans</name>
    <dbReference type="NCBI Taxonomy" id="687844"/>
    <lineage>
        <taxon>Bacteria</taxon>
        <taxon>Pseudomonadati</taxon>
        <taxon>Bacteroidota</taxon>
        <taxon>Flavobacteriia</taxon>
        <taxon>Flavobacteriales</taxon>
        <taxon>Flavobacteriaceae</taxon>
        <taxon>Flavobacterium</taxon>
    </lineage>
</organism>
<dbReference type="EMBL" id="CP147988">
    <property type="protein sequence ID" value="WXK49034.1"/>
    <property type="molecule type" value="Genomic_DNA"/>
</dbReference>
<name>A0ABZ2Q4L0_9FLAO</name>
<dbReference type="RefSeq" id="WP_338839727.1">
    <property type="nucleotide sequence ID" value="NZ_CP147988.1"/>
</dbReference>
<dbReference type="PANTHER" id="PTHR35528:SF3">
    <property type="entry name" value="BLL1675 PROTEIN"/>
    <property type="match status" value="1"/>
</dbReference>
<evidence type="ECO:0000313" key="2">
    <source>
        <dbReference type="Proteomes" id="UP001447857"/>
    </source>
</evidence>
<proteinExistence type="predicted"/>
<evidence type="ECO:0008006" key="3">
    <source>
        <dbReference type="Google" id="ProtNLM"/>
    </source>
</evidence>
<evidence type="ECO:0000313" key="1">
    <source>
        <dbReference type="EMBL" id="WXK49034.1"/>
    </source>
</evidence>
<reference evidence="1 2" key="1">
    <citation type="submission" date="2024-02" db="EMBL/GenBank/DDBJ databases">
        <title>complete genome of Flavobacterium ginsenosidimutans Str. YTB16.</title>
        <authorList>
            <person name="Wang Q."/>
        </authorList>
    </citation>
    <scope>NUCLEOTIDE SEQUENCE [LARGE SCALE GENOMIC DNA]</scope>
    <source>
        <strain evidence="1 2">YTB16</strain>
    </source>
</reference>
<dbReference type="Proteomes" id="UP001447857">
    <property type="component" value="Chromosome"/>
</dbReference>
<accession>A0ABZ2Q4L0</accession>
<protein>
    <recommendedName>
        <fullName evidence="3">Transposase</fullName>
    </recommendedName>
</protein>
<dbReference type="InterPro" id="IPR052183">
    <property type="entry name" value="IS_Transposase"/>
</dbReference>
<sequence length="51" mass="6105">MRAIAVDHATIQCWMFKFAPLIESETKKRKNRVGASWRMDETYIKVKGIWY</sequence>
<keyword evidence="2" id="KW-1185">Reference proteome</keyword>